<dbReference type="EMBL" id="MW030556">
    <property type="protein sequence ID" value="QPI16328.1"/>
    <property type="molecule type" value="Genomic_DNA"/>
</dbReference>
<organism evidence="1">
    <name type="scientific">Virus NIOZ-UU157</name>
    <dbReference type="NCBI Taxonomy" id="2763269"/>
    <lineage>
        <taxon>Viruses</taxon>
    </lineage>
</organism>
<protein>
    <submittedName>
        <fullName evidence="1">Uncharacterized protein</fullName>
    </submittedName>
</protein>
<name>A0A7S9SU62_9VIRU</name>
<proteinExistence type="predicted"/>
<evidence type="ECO:0000313" key="1">
    <source>
        <dbReference type="EMBL" id="QPI16328.1"/>
    </source>
</evidence>
<reference evidence="1" key="1">
    <citation type="submission" date="2020-08" db="EMBL/GenBank/DDBJ databases">
        <title>Bridging the membrane lipid divide: bacteria of the FCB group superphylum have the potential to synthesize archaeal ether lipids.</title>
        <authorList>
            <person name="Villanueva L."/>
            <person name="von Meijenfeldt F.A.B."/>
            <person name="Westbye A.B."/>
            <person name="Yadav S."/>
            <person name="Hopmans E.C."/>
            <person name="Dutilh B.E."/>
            <person name="Sinninghe Damste J.S."/>
        </authorList>
    </citation>
    <scope>NUCLEOTIDE SEQUENCE</scope>
    <source>
        <strain evidence="1">NIOZ-UU157</strain>
    </source>
</reference>
<gene>
    <name evidence="1" type="ORF">NIOZUU157_00218</name>
</gene>
<sequence>MRINKLLAALGNLDKIAEGIKNRIFKNDDVEAVAKMRWQECKICPLLDKEGKSCAVPGTQPCCSDCGCSISLKIRAMSSDCPKGRWQAIMTAELEDELKKQVYFGHEAKKAHEEKLNKLREEQKLKYEQSKLKRDGGNI</sequence>
<accession>A0A7S9SU62</accession>